<organism evidence="16">
    <name type="scientific">Cacopsylla melanoneura</name>
    <dbReference type="NCBI Taxonomy" id="428564"/>
    <lineage>
        <taxon>Eukaryota</taxon>
        <taxon>Metazoa</taxon>
        <taxon>Ecdysozoa</taxon>
        <taxon>Arthropoda</taxon>
        <taxon>Hexapoda</taxon>
        <taxon>Insecta</taxon>
        <taxon>Pterygota</taxon>
        <taxon>Neoptera</taxon>
        <taxon>Paraneoptera</taxon>
        <taxon>Hemiptera</taxon>
        <taxon>Sternorrhyncha</taxon>
        <taxon>Psylloidea</taxon>
        <taxon>Psyllidae</taxon>
        <taxon>Psyllinae</taxon>
        <taxon>Cacopsylla</taxon>
    </lineage>
</organism>
<comment type="catalytic activity">
    <reaction evidence="7 13">
        <text>L-threonyl-[protein] + ATP = O-phospho-L-threonyl-[protein] + ADP + H(+)</text>
        <dbReference type="Rhea" id="RHEA:46608"/>
        <dbReference type="Rhea" id="RHEA-COMP:11060"/>
        <dbReference type="Rhea" id="RHEA-COMP:11605"/>
        <dbReference type="ChEBI" id="CHEBI:15378"/>
        <dbReference type="ChEBI" id="CHEBI:30013"/>
        <dbReference type="ChEBI" id="CHEBI:30616"/>
        <dbReference type="ChEBI" id="CHEBI:61977"/>
        <dbReference type="ChEBI" id="CHEBI:456216"/>
        <dbReference type="EC" id="2.7.11.1"/>
    </reaction>
</comment>
<dbReference type="GO" id="GO:0030261">
    <property type="term" value="P:chromosome condensation"/>
    <property type="evidence" value="ECO:0007669"/>
    <property type="project" value="UniProtKB-ARBA"/>
</dbReference>
<keyword evidence="5 13" id="KW-0418">Kinase</keyword>
<feature type="compositionally biased region" description="Basic and acidic residues" evidence="14">
    <location>
        <begin position="131"/>
        <end position="146"/>
    </location>
</feature>
<dbReference type="FunFam" id="3.30.200.20:FF:000042">
    <property type="entry name" value="Aurora kinase A"/>
    <property type="match status" value="1"/>
</dbReference>
<protein>
    <recommendedName>
        <fullName evidence="13">Aurora kinase</fullName>
        <ecNumber evidence="13">2.7.11.1</ecNumber>
    </recommendedName>
</protein>
<dbReference type="InterPro" id="IPR030616">
    <property type="entry name" value="Aur-like"/>
</dbReference>
<feature type="compositionally biased region" description="Low complexity" evidence="14">
    <location>
        <begin position="225"/>
        <end position="237"/>
    </location>
</feature>
<dbReference type="PANTHER" id="PTHR24350">
    <property type="entry name" value="SERINE/THREONINE-PROTEIN KINASE IAL-RELATED"/>
    <property type="match status" value="1"/>
</dbReference>
<keyword evidence="2 13" id="KW-0723">Serine/threonine-protein kinase</keyword>
<feature type="compositionally biased region" description="Polar residues" evidence="14">
    <location>
        <begin position="36"/>
        <end position="50"/>
    </location>
</feature>
<feature type="compositionally biased region" description="Low complexity" evidence="14">
    <location>
        <begin position="75"/>
        <end position="88"/>
    </location>
</feature>
<feature type="compositionally biased region" description="Low complexity" evidence="14">
    <location>
        <begin position="148"/>
        <end position="168"/>
    </location>
</feature>
<dbReference type="Pfam" id="PF00069">
    <property type="entry name" value="Pkinase"/>
    <property type="match status" value="1"/>
</dbReference>
<evidence type="ECO:0000256" key="4">
    <source>
        <dbReference type="ARBA" id="ARBA00022741"/>
    </source>
</evidence>
<evidence type="ECO:0000256" key="6">
    <source>
        <dbReference type="ARBA" id="ARBA00022840"/>
    </source>
</evidence>
<dbReference type="EMBL" id="HBUF01086091">
    <property type="protein sequence ID" value="CAG6634386.1"/>
    <property type="molecule type" value="Transcribed_RNA"/>
</dbReference>
<dbReference type="GO" id="GO:0032506">
    <property type="term" value="P:cytokinetic process"/>
    <property type="evidence" value="ECO:0007669"/>
    <property type="project" value="UniProtKB-ARBA"/>
</dbReference>
<evidence type="ECO:0000313" key="16">
    <source>
        <dbReference type="EMBL" id="CAG6634386.1"/>
    </source>
</evidence>
<dbReference type="PROSITE" id="PS00107">
    <property type="entry name" value="PROTEIN_KINASE_ATP"/>
    <property type="match status" value="1"/>
</dbReference>
<dbReference type="InterPro" id="IPR008271">
    <property type="entry name" value="Ser/Thr_kinase_AS"/>
</dbReference>
<dbReference type="GO" id="GO:0006325">
    <property type="term" value="P:chromatin organization"/>
    <property type="evidence" value="ECO:0007669"/>
    <property type="project" value="UniProtKB-ARBA"/>
</dbReference>
<evidence type="ECO:0000256" key="13">
    <source>
        <dbReference type="RuleBase" id="RU367134"/>
    </source>
</evidence>
<evidence type="ECO:0000256" key="8">
    <source>
        <dbReference type="ARBA" id="ARBA00048679"/>
    </source>
</evidence>
<evidence type="ECO:0000256" key="11">
    <source>
        <dbReference type="PIRSR" id="PIRSR630616-3"/>
    </source>
</evidence>
<feature type="compositionally biased region" description="Polar residues" evidence="14">
    <location>
        <begin position="97"/>
        <end position="130"/>
    </location>
</feature>
<sequence length="607" mass="67689">MNSYSGKENLASRLRAEAIRSRSNSRERFNVPLTKDLSNSQKPLTNSNGSELMPKIKPTLNSNNEKVSFLSKRPSMSLSLKASSTSNLKSDKRPSVTAASLKNQQKAVSASSLKRPSLSASLFNKQQQGYSHEDLMKVIQQKKNDGKSSTSSTSSNGSQGPSGNSTSNFEFKKPMAPSFMLRPSMAQKKQPDSDLPSSMLRPSMTQKKPLEPSKSETSKPLPAQSSESSSMLRPSMSQKKQPDSDLPSSTSQKTPSESSESASLNTVVSESLESSSAGVSQAKTVSDIKVEPSKENEKLMGEEEKKRDADKSMGLTTSTKDKRWSLKDFDIGRPLGKGKFGNVYLAREKTSKFVVALKVLFKAQILQSEVEHQLKREIEIQTHLRHPHILRMFGYFHDDTRVYMILEYSPKGELFKHMQSQPNKRFAESEGAKYVYELTKALVYCHSKGVIHRDIKPENLLLGSQGELKIADFGWSVHSASSTRKTLCGTLDYLPPEMVKGTEHGHTVDIWSLGVLCYELLVGRPPFEAPSYDETYARILKAKYSFPEFVSSLARDLIEKLIRVEPCARLPLKQILSHPWILQHTQHLPKKPIHTQTLSARPPSTSH</sequence>
<feature type="compositionally biased region" description="Basic and acidic residues" evidence="14">
    <location>
        <begin position="208"/>
        <end position="217"/>
    </location>
</feature>
<comment type="catalytic activity">
    <reaction evidence="8 13">
        <text>L-seryl-[protein] + ATP = O-phospho-L-seryl-[protein] + ADP + H(+)</text>
        <dbReference type="Rhea" id="RHEA:17989"/>
        <dbReference type="Rhea" id="RHEA-COMP:9863"/>
        <dbReference type="Rhea" id="RHEA-COMP:11604"/>
        <dbReference type="ChEBI" id="CHEBI:15378"/>
        <dbReference type="ChEBI" id="CHEBI:29999"/>
        <dbReference type="ChEBI" id="CHEBI:30616"/>
        <dbReference type="ChEBI" id="CHEBI:83421"/>
        <dbReference type="ChEBI" id="CHEBI:456216"/>
        <dbReference type="EC" id="2.7.11.1"/>
    </reaction>
</comment>
<keyword evidence="6 10" id="KW-0067">ATP-binding</keyword>
<feature type="region of interest" description="Disordered" evidence="14">
    <location>
        <begin position="1"/>
        <end position="313"/>
    </location>
</feature>
<dbReference type="GO" id="GO:0005524">
    <property type="term" value="F:ATP binding"/>
    <property type="evidence" value="ECO:0007669"/>
    <property type="project" value="UniProtKB-UniRule"/>
</dbReference>
<feature type="compositionally biased region" description="Basic and acidic residues" evidence="14">
    <location>
        <begin position="14"/>
        <end position="29"/>
    </location>
</feature>
<evidence type="ECO:0000256" key="7">
    <source>
        <dbReference type="ARBA" id="ARBA00047899"/>
    </source>
</evidence>
<dbReference type="EC" id="2.7.11.1" evidence="13"/>
<feature type="binding site" evidence="10">
    <location>
        <position position="472"/>
    </location>
    <ligand>
        <name>ATP</name>
        <dbReference type="ChEBI" id="CHEBI:30616"/>
    </ligand>
</feature>
<feature type="cross-link" description="Glycyl lysine isopeptide (Lys-Gly) (interchain with G-Cter in SUMO2)" evidence="11">
    <location>
        <position position="456"/>
    </location>
</feature>
<feature type="compositionally biased region" description="Low complexity" evidence="14">
    <location>
        <begin position="247"/>
        <end position="280"/>
    </location>
</feature>
<evidence type="ECO:0000256" key="12">
    <source>
        <dbReference type="PROSITE-ProRule" id="PRU10141"/>
    </source>
</evidence>
<feature type="active site" description="Proton acceptor" evidence="9">
    <location>
        <position position="454"/>
    </location>
</feature>
<evidence type="ECO:0000256" key="14">
    <source>
        <dbReference type="SAM" id="MobiDB-lite"/>
    </source>
</evidence>
<dbReference type="PROSITE" id="PS00108">
    <property type="entry name" value="PROTEIN_KINASE_ST"/>
    <property type="match status" value="1"/>
</dbReference>
<evidence type="ECO:0000256" key="5">
    <source>
        <dbReference type="ARBA" id="ARBA00022777"/>
    </source>
</evidence>
<dbReference type="InterPro" id="IPR000719">
    <property type="entry name" value="Prot_kinase_dom"/>
</dbReference>
<evidence type="ECO:0000256" key="3">
    <source>
        <dbReference type="ARBA" id="ARBA00022679"/>
    </source>
</evidence>
<dbReference type="InterPro" id="IPR011009">
    <property type="entry name" value="Kinase-like_dom_sf"/>
</dbReference>
<dbReference type="InterPro" id="IPR017441">
    <property type="entry name" value="Protein_kinase_ATP_BS"/>
</dbReference>
<feature type="binding site" evidence="10">
    <location>
        <position position="339"/>
    </location>
    <ligand>
        <name>ATP</name>
        <dbReference type="ChEBI" id="CHEBI:30616"/>
    </ligand>
</feature>
<keyword evidence="3 13" id="KW-0808">Transferase</keyword>
<dbReference type="GO" id="GO:0004674">
    <property type="term" value="F:protein serine/threonine kinase activity"/>
    <property type="evidence" value="ECO:0007669"/>
    <property type="project" value="UniProtKB-KW"/>
</dbReference>
<dbReference type="GO" id="GO:0000070">
    <property type="term" value="P:mitotic sister chromatid segregation"/>
    <property type="evidence" value="ECO:0007669"/>
    <property type="project" value="UniProtKB-ARBA"/>
</dbReference>
<proteinExistence type="inferred from homology"/>
<dbReference type="SUPFAM" id="SSF56112">
    <property type="entry name" value="Protein kinase-like (PK-like)"/>
    <property type="match status" value="1"/>
</dbReference>
<accession>A0A8D8QLV7</accession>
<dbReference type="Gene3D" id="3.30.200.20">
    <property type="entry name" value="Phosphorylase Kinase, domain 1"/>
    <property type="match status" value="1"/>
</dbReference>
<dbReference type="CDD" id="cd14007">
    <property type="entry name" value="STKc_Aurora"/>
    <property type="match status" value="1"/>
</dbReference>
<evidence type="ECO:0000256" key="9">
    <source>
        <dbReference type="PIRSR" id="PIRSR630616-1"/>
    </source>
</evidence>
<comment type="subcellular location">
    <subcellularLocation>
        <location evidence="1">Midbody</location>
    </subcellularLocation>
</comment>
<dbReference type="PROSITE" id="PS50011">
    <property type="entry name" value="PROTEIN_KINASE_DOM"/>
    <property type="match status" value="1"/>
</dbReference>
<evidence type="ECO:0000259" key="15">
    <source>
        <dbReference type="PROSITE" id="PS50011"/>
    </source>
</evidence>
<evidence type="ECO:0000256" key="10">
    <source>
        <dbReference type="PIRSR" id="PIRSR630616-2"/>
    </source>
</evidence>
<dbReference type="Gene3D" id="1.10.510.10">
    <property type="entry name" value="Transferase(Phosphotransferase) domain 1"/>
    <property type="match status" value="1"/>
</dbReference>
<feature type="binding site" evidence="10">
    <location>
        <begin position="458"/>
        <end position="459"/>
    </location>
    <ligand>
        <name>ATP</name>
        <dbReference type="ChEBI" id="CHEBI:30616"/>
    </ligand>
</feature>
<feature type="binding site" evidence="10 12">
    <location>
        <position position="358"/>
    </location>
    <ligand>
        <name>ATP</name>
        <dbReference type="ChEBI" id="CHEBI:30616"/>
    </ligand>
</feature>
<dbReference type="AlphaFoldDB" id="A0A8D8QLV7"/>
<reference evidence="16" key="1">
    <citation type="submission" date="2021-05" db="EMBL/GenBank/DDBJ databases">
        <authorList>
            <person name="Alioto T."/>
            <person name="Alioto T."/>
            <person name="Gomez Garrido J."/>
        </authorList>
    </citation>
    <scope>NUCLEOTIDE SEQUENCE</scope>
</reference>
<feature type="compositionally biased region" description="Basic and acidic residues" evidence="14">
    <location>
        <begin position="286"/>
        <end position="311"/>
    </location>
</feature>
<name>A0A8D8QLV7_9HEMI</name>
<dbReference type="SMART" id="SM00220">
    <property type="entry name" value="S_TKc"/>
    <property type="match status" value="1"/>
</dbReference>
<dbReference type="GO" id="GO:0030496">
    <property type="term" value="C:midbody"/>
    <property type="evidence" value="ECO:0007669"/>
    <property type="project" value="UniProtKB-SubCell"/>
</dbReference>
<comment type="similarity">
    <text evidence="13">Belongs to the protein kinase superfamily. Ser/Thr protein kinase family. Aurora subfamily.</text>
</comment>
<evidence type="ECO:0000256" key="1">
    <source>
        <dbReference type="ARBA" id="ARBA00004214"/>
    </source>
</evidence>
<evidence type="ECO:0000256" key="2">
    <source>
        <dbReference type="ARBA" id="ARBA00022527"/>
    </source>
</evidence>
<keyword evidence="4 10" id="KW-0547">Nucleotide-binding</keyword>
<feature type="domain" description="Protein kinase" evidence="15">
    <location>
        <begin position="329"/>
        <end position="581"/>
    </location>
</feature>
<dbReference type="FunFam" id="1.10.510.10:FF:000235">
    <property type="entry name" value="Serine/threonine-protein kinase ark1"/>
    <property type="match status" value="1"/>
</dbReference>